<dbReference type="RefSeq" id="WP_282219882.1">
    <property type="nucleotide sequence ID" value="NZ_CP118246.1"/>
</dbReference>
<dbReference type="Gene3D" id="1.10.10.10">
    <property type="entry name" value="Winged helix-like DNA-binding domain superfamily/Winged helix DNA-binding domain"/>
    <property type="match status" value="1"/>
</dbReference>
<accession>A0ABY7YQ95</accession>
<dbReference type="InterPro" id="IPR036388">
    <property type="entry name" value="WH-like_DNA-bd_sf"/>
</dbReference>
<dbReference type="PANTHER" id="PTHR43537:SF50">
    <property type="entry name" value="TRANSCRIPTIONAL REGULATORY PROTEIN"/>
    <property type="match status" value="1"/>
</dbReference>
<organism evidence="5 6">
    <name type="scientific">Devosia algicola</name>
    <dbReference type="NCBI Taxonomy" id="3026418"/>
    <lineage>
        <taxon>Bacteria</taxon>
        <taxon>Pseudomonadati</taxon>
        <taxon>Pseudomonadota</taxon>
        <taxon>Alphaproteobacteria</taxon>
        <taxon>Hyphomicrobiales</taxon>
        <taxon>Devosiaceae</taxon>
        <taxon>Devosia</taxon>
    </lineage>
</organism>
<keyword evidence="6" id="KW-1185">Reference proteome</keyword>
<protein>
    <submittedName>
        <fullName evidence="5">GntR family transcriptional regulator</fullName>
    </submittedName>
</protein>
<proteinExistence type="predicted"/>
<evidence type="ECO:0000256" key="3">
    <source>
        <dbReference type="ARBA" id="ARBA00023163"/>
    </source>
</evidence>
<dbReference type="InterPro" id="IPR000524">
    <property type="entry name" value="Tscrpt_reg_HTH_GntR"/>
</dbReference>
<dbReference type="Pfam" id="PF00392">
    <property type="entry name" value="GntR"/>
    <property type="match status" value="1"/>
</dbReference>
<evidence type="ECO:0000313" key="6">
    <source>
        <dbReference type="Proteomes" id="UP001220530"/>
    </source>
</evidence>
<dbReference type="EMBL" id="CP118246">
    <property type="protein sequence ID" value="WDR03488.1"/>
    <property type="molecule type" value="Genomic_DNA"/>
</dbReference>
<dbReference type="SMART" id="SM00895">
    <property type="entry name" value="FCD"/>
    <property type="match status" value="1"/>
</dbReference>
<evidence type="ECO:0000256" key="1">
    <source>
        <dbReference type="ARBA" id="ARBA00023015"/>
    </source>
</evidence>
<gene>
    <name evidence="5" type="ORF">PSQ19_05145</name>
</gene>
<dbReference type="SUPFAM" id="SSF46785">
    <property type="entry name" value="Winged helix' DNA-binding domain"/>
    <property type="match status" value="1"/>
</dbReference>
<feature type="domain" description="HTH gntR-type" evidence="4">
    <location>
        <begin position="1"/>
        <end position="54"/>
    </location>
</feature>
<dbReference type="Proteomes" id="UP001220530">
    <property type="component" value="Chromosome"/>
</dbReference>
<dbReference type="InterPro" id="IPR008920">
    <property type="entry name" value="TF_FadR/GntR_C"/>
</dbReference>
<evidence type="ECO:0000313" key="5">
    <source>
        <dbReference type="EMBL" id="WDR03488.1"/>
    </source>
</evidence>
<dbReference type="Gene3D" id="1.20.120.530">
    <property type="entry name" value="GntR ligand-binding domain-like"/>
    <property type="match status" value="1"/>
</dbReference>
<keyword evidence="1" id="KW-0805">Transcription regulation</keyword>
<keyword evidence="3" id="KW-0804">Transcription</keyword>
<dbReference type="SUPFAM" id="SSF48008">
    <property type="entry name" value="GntR ligand-binding domain-like"/>
    <property type="match status" value="1"/>
</dbReference>
<evidence type="ECO:0000256" key="2">
    <source>
        <dbReference type="ARBA" id="ARBA00023125"/>
    </source>
</evidence>
<name>A0ABY7YQ95_9HYPH</name>
<dbReference type="PROSITE" id="PS50949">
    <property type="entry name" value="HTH_GNTR"/>
    <property type="match status" value="1"/>
</dbReference>
<dbReference type="Pfam" id="PF07729">
    <property type="entry name" value="FCD"/>
    <property type="match status" value="1"/>
</dbReference>
<dbReference type="PANTHER" id="PTHR43537">
    <property type="entry name" value="TRANSCRIPTIONAL REGULATOR, GNTR FAMILY"/>
    <property type="match status" value="1"/>
</dbReference>
<sequence length="201" mass="22603">MWRVDGDRTKPFPSLQLSEELGVSRTPVREAVKILAAEGLLQVRPRSGASIKIVNPQEVKQLFEAAGAIETAASKLAIERASEAEIARIVSTHNKMVAAYRINNRATYFEMNQKVHSLIVAAAHNAVLADVHEKLLMRMRRIRYACTNDAGGWKDALGEHEEMLDALKTRDGERLATLLAIHMEQGWQRVRDFVKKEFENS</sequence>
<evidence type="ECO:0000259" key="4">
    <source>
        <dbReference type="PROSITE" id="PS50949"/>
    </source>
</evidence>
<reference evidence="5 6" key="1">
    <citation type="submission" date="2023-02" db="EMBL/GenBank/DDBJ databases">
        <title>Devosia algicola sp. nov., isolated from the phycosphere of marine algae.</title>
        <authorList>
            <person name="Kim J.M."/>
            <person name="Lee J.K."/>
            <person name="Choi B.J."/>
            <person name="Bayburt H."/>
            <person name="Jeon C.O."/>
        </authorList>
    </citation>
    <scope>NUCLEOTIDE SEQUENCE [LARGE SCALE GENOMIC DNA]</scope>
    <source>
        <strain evidence="5 6">G20-9</strain>
    </source>
</reference>
<dbReference type="PRINTS" id="PR00035">
    <property type="entry name" value="HTHGNTR"/>
</dbReference>
<keyword evidence="2" id="KW-0238">DNA-binding</keyword>
<dbReference type="InterPro" id="IPR011711">
    <property type="entry name" value="GntR_C"/>
</dbReference>
<dbReference type="InterPro" id="IPR036390">
    <property type="entry name" value="WH_DNA-bd_sf"/>
</dbReference>